<keyword evidence="3" id="KW-0830">Ubiquinone</keyword>
<dbReference type="GO" id="GO:0048039">
    <property type="term" value="F:ubiquinone binding"/>
    <property type="evidence" value="ECO:0007669"/>
    <property type="project" value="InterPro"/>
</dbReference>
<evidence type="ECO:0000256" key="1">
    <source>
        <dbReference type="ARBA" id="ARBA00008918"/>
    </source>
</evidence>
<evidence type="ECO:0000313" key="4">
    <source>
        <dbReference type="Proteomes" id="UP000637906"/>
    </source>
</evidence>
<dbReference type="Gene3D" id="3.30.530.20">
    <property type="match status" value="1"/>
</dbReference>
<keyword evidence="4" id="KW-1185">Reference proteome</keyword>
<sequence>MIYRYEDESPLNLAVHKLFEVIISIEKYPEFIPWCAAVNIVRKSHCKIIADVIASFKGIKGKYTCEVTFNLPSIQQNCLIEVRAVQGLFKYLHNVWELTPQDENRTIVKFFIEFEFKSPLFQKMFGIAYKHAQKKIISAFKKRIYLLT</sequence>
<dbReference type="GO" id="GO:0045333">
    <property type="term" value="P:cellular respiration"/>
    <property type="evidence" value="ECO:0007669"/>
    <property type="project" value="InterPro"/>
</dbReference>
<evidence type="ECO:0000259" key="2">
    <source>
        <dbReference type="Pfam" id="PF03364"/>
    </source>
</evidence>
<dbReference type="Pfam" id="PF03364">
    <property type="entry name" value="Polyketide_cyc"/>
    <property type="match status" value="1"/>
</dbReference>
<dbReference type="InterPro" id="IPR023393">
    <property type="entry name" value="START-like_dom_sf"/>
</dbReference>
<protein>
    <submittedName>
        <fullName evidence="3">Ubiquinone-binding protein</fullName>
    </submittedName>
</protein>
<organism evidence="3 4">
    <name type="scientific">Candidatus Mesenet longicola</name>
    <dbReference type="NCBI Taxonomy" id="1892558"/>
    <lineage>
        <taxon>Bacteria</taxon>
        <taxon>Pseudomonadati</taxon>
        <taxon>Pseudomonadota</taxon>
        <taxon>Alphaproteobacteria</taxon>
        <taxon>Rickettsiales</taxon>
        <taxon>Anaplasmataceae</taxon>
        <taxon>Candidatus Mesenet</taxon>
    </lineage>
</organism>
<dbReference type="EMBL" id="BNGU01000031">
    <property type="protein sequence ID" value="GHM59747.1"/>
    <property type="molecule type" value="Genomic_DNA"/>
</dbReference>
<feature type="domain" description="Coenzyme Q-binding protein COQ10 START" evidence="2">
    <location>
        <begin position="14"/>
        <end position="141"/>
    </location>
</feature>
<dbReference type="PANTHER" id="PTHR12901">
    <property type="entry name" value="SPERM PROTEIN HOMOLOG"/>
    <property type="match status" value="1"/>
</dbReference>
<evidence type="ECO:0000313" key="3">
    <source>
        <dbReference type="EMBL" id="GHM59747.1"/>
    </source>
</evidence>
<dbReference type="InterPro" id="IPR044996">
    <property type="entry name" value="COQ10-like"/>
</dbReference>
<dbReference type="Proteomes" id="UP000637906">
    <property type="component" value="Unassembled WGS sequence"/>
</dbReference>
<dbReference type="InterPro" id="IPR005031">
    <property type="entry name" value="COQ10_START"/>
</dbReference>
<dbReference type="SUPFAM" id="SSF55961">
    <property type="entry name" value="Bet v1-like"/>
    <property type="match status" value="1"/>
</dbReference>
<proteinExistence type="inferred from homology"/>
<dbReference type="PANTHER" id="PTHR12901:SF10">
    <property type="entry name" value="COENZYME Q-BINDING PROTEIN COQ10, MITOCHONDRIAL"/>
    <property type="match status" value="1"/>
</dbReference>
<name>A0A8J3MN19_9RICK</name>
<dbReference type="AlphaFoldDB" id="A0A8J3MN19"/>
<comment type="similarity">
    <text evidence="1">Belongs to the ribosome association toxin RatA family.</text>
</comment>
<accession>A0A8J3MN19</accession>
<comment type="caution">
    <text evidence="3">The sequence shown here is derived from an EMBL/GenBank/DDBJ whole genome shotgun (WGS) entry which is preliminary data.</text>
</comment>
<dbReference type="CDD" id="cd07813">
    <property type="entry name" value="COQ10p_like"/>
    <property type="match status" value="1"/>
</dbReference>
<gene>
    <name evidence="3" type="ORF">sL5_07400</name>
</gene>
<reference evidence="3 4" key="1">
    <citation type="journal article" date="2021" name="Microb. Ecol.">
        <title>Candidatus Mesenet longicola: Novel Endosymbionts of Brontispa longissima that Induce Cytoplasmic Incompatibility.</title>
        <authorList>
            <person name="Takano S."/>
            <person name="Gotoh Y."/>
            <person name="Hayashi T."/>
        </authorList>
    </citation>
    <scope>NUCLEOTIDE SEQUENCE [LARGE SCALE GENOMIC DNA]</scope>
    <source>
        <strain evidence="3">L5</strain>
    </source>
</reference>